<keyword evidence="2" id="KW-1185">Reference proteome</keyword>
<dbReference type="Gene3D" id="3.40.50.980">
    <property type="match status" value="1"/>
</dbReference>
<organism evidence="1 2">
    <name type="scientific">Effrenium voratum</name>
    <dbReference type="NCBI Taxonomy" id="2562239"/>
    <lineage>
        <taxon>Eukaryota</taxon>
        <taxon>Sar</taxon>
        <taxon>Alveolata</taxon>
        <taxon>Dinophyceae</taxon>
        <taxon>Suessiales</taxon>
        <taxon>Symbiodiniaceae</taxon>
        <taxon>Effrenium</taxon>
    </lineage>
</organism>
<proteinExistence type="predicted"/>
<evidence type="ECO:0000313" key="1">
    <source>
        <dbReference type="EMBL" id="CAJ1398427.1"/>
    </source>
</evidence>
<dbReference type="Proteomes" id="UP001178507">
    <property type="component" value="Unassembled WGS sequence"/>
</dbReference>
<name>A0AA36J3H0_9DINO</name>
<comment type="caution">
    <text evidence="1">The sequence shown here is derived from an EMBL/GenBank/DDBJ whole genome shotgun (WGS) entry which is preliminary data.</text>
</comment>
<protein>
    <submittedName>
        <fullName evidence="1">Uncharacterized protein</fullName>
    </submittedName>
</protein>
<dbReference type="AlphaFoldDB" id="A0AA36J3H0"/>
<reference evidence="1" key="1">
    <citation type="submission" date="2023-08" db="EMBL/GenBank/DDBJ databases">
        <authorList>
            <person name="Chen Y."/>
            <person name="Shah S."/>
            <person name="Dougan E. K."/>
            <person name="Thang M."/>
            <person name="Chan C."/>
        </authorList>
    </citation>
    <scope>NUCLEOTIDE SEQUENCE</scope>
</reference>
<gene>
    <name evidence="1" type="ORF">EVOR1521_LOCUS22229</name>
</gene>
<dbReference type="EMBL" id="CAUJNA010003300">
    <property type="protein sequence ID" value="CAJ1398427.1"/>
    <property type="molecule type" value="Genomic_DNA"/>
</dbReference>
<evidence type="ECO:0000313" key="2">
    <source>
        <dbReference type="Proteomes" id="UP001178507"/>
    </source>
</evidence>
<sequence length="160" mass="16886">MHRLRLPRAASASASLSRRLTTAAQLQIAEDQIWRGLQGRLAGFHPEPEPFRVAVVGRHSLEFAATVRAVSRAGATAAPVDASAFDAEELTALFAEAQVHMAVSAGSGDATMHEAARCLGKPAASAENLAAEGRAPMCGNYLGSAQFVFLYLEKGEALLR</sequence>
<dbReference type="SUPFAM" id="SSF56801">
    <property type="entry name" value="Acetyl-CoA synthetase-like"/>
    <property type="match status" value="1"/>
</dbReference>
<accession>A0AA36J3H0</accession>